<comment type="similarity">
    <text evidence="2 14">Belongs to the cytochrome c oxidase subunit 2 family.</text>
</comment>
<sequence length="354" mass="39463">MNVAQGRILRRFGLAASLGIAAVLLTGCSSEEVLRFGWPEGITPQAERMRELWTWSVVAALVMGVLVWGLTFWVVIFHRKKKDSPEFPRQTAYNVPLELLYTAVPFVIIAVLFYFTVVVQNYVLEKEDNPNVVVDVTAFQWNWKFGYRTVDLGEGTARYEGTDEIAQAAVEGDTEEHAGGEHEIPAPIHGQEAEDLSYLHYNKIETVGTSNEIPVLVLPTDRRIEFVLASSDVIHSFWVPEFLFKRDVNPNPLNNSSDPVFQISEIQEEGAFVGRCAEMCGTYHAMMNFEVRAVSPERFAEYIELRKPVEDGGEGLTNAQALERIGESPVATSTTPFKTDRTDRAASGVVTAGN</sequence>
<comment type="cofactor">
    <cofactor evidence="15">
        <name>Cu cation</name>
        <dbReference type="ChEBI" id="CHEBI:23378"/>
    </cofactor>
    <text evidence="15">Binds a copper A center.</text>
</comment>
<dbReference type="EC" id="7.1.1.9" evidence="15"/>
<evidence type="ECO:0000256" key="7">
    <source>
        <dbReference type="ARBA" id="ARBA00022967"/>
    </source>
</evidence>
<dbReference type="Gene3D" id="1.10.287.90">
    <property type="match status" value="1"/>
</dbReference>
<dbReference type="SUPFAM" id="SSF81464">
    <property type="entry name" value="Cytochrome c oxidase subunit II-like, transmembrane region"/>
    <property type="match status" value="1"/>
</dbReference>
<dbReference type="Proteomes" id="UP001163947">
    <property type="component" value="Chromosome"/>
</dbReference>
<dbReference type="PANTHER" id="PTHR22888:SF9">
    <property type="entry name" value="CYTOCHROME C OXIDASE SUBUNIT 2"/>
    <property type="match status" value="1"/>
</dbReference>
<dbReference type="GeneID" id="83621420"/>
<dbReference type="Pfam" id="PF02790">
    <property type="entry name" value="COX2_TM"/>
    <property type="match status" value="1"/>
</dbReference>
<evidence type="ECO:0000256" key="13">
    <source>
        <dbReference type="ARBA" id="ARBA00047816"/>
    </source>
</evidence>
<evidence type="ECO:0000256" key="1">
    <source>
        <dbReference type="ARBA" id="ARBA00004141"/>
    </source>
</evidence>
<dbReference type="RefSeq" id="WP_144415028.1">
    <property type="nucleotide sequence ID" value="NZ_BAAAYP010000024.1"/>
</dbReference>
<evidence type="ECO:0000256" key="5">
    <source>
        <dbReference type="ARBA" id="ARBA00022692"/>
    </source>
</evidence>
<dbReference type="InterPro" id="IPR001505">
    <property type="entry name" value="Copper_CuA"/>
</dbReference>
<dbReference type="PANTHER" id="PTHR22888">
    <property type="entry name" value="CYTOCHROME C OXIDASE, SUBUNIT II"/>
    <property type="match status" value="1"/>
</dbReference>
<keyword evidence="3 14" id="KW-0813">Transport</keyword>
<keyword evidence="11 17" id="KW-0472">Membrane</keyword>
<protein>
    <recommendedName>
        <fullName evidence="15">Cytochrome c oxidase subunit 2</fullName>
        <ecNumber evidence="15">7.1.1.9</ecNumber>
    </recommendedName>
</protein>
<dbReference type="PROSITE" id="PS50999">
    <property type="entry name" value="COX2_TM"/>
    <property type="match status" value="1"/>
</dbReference>
<comment type="subcellular location">
    <subcellularLocation>
        <location evidence="14">Cell membrane</location>
        <topology evidence="14">Multi-pass membrane protein</topology>
    </subcellularLocation>
    <subcellularLocation>
        <location evidence="1">Membrane</location>
        <topology evidence="1">Multi-pass membrane protein</topology>
    </subcellularLocation>
</comment>
<evidence type="ECO:0000259" key="18">
    <source>
        <dbReference type="PROSITE" id="PS50857"/>
    </source>
</evidence>
<dbReference type="Gene3D" id="2.60.40.420">
    <property type="entry name" value="Cupredoxins - blue copper proteins"/>
    <property type="match status" value="1"/>
</dbReference>
<keyword evidence="8 14" id="KW-0249">Electron transport</keyword>
<feature type="transmembrane region" description="Helical" evidence="17">
    <location>
        <begin position="99"/>
        <end position="119"/>
    </location>
</feature>
<accession>A0AA46SG37</accession>
<keyword evidence="10 15" id="KW-0186">Copper</keyword>
<dbReference type="EMBL" id="CP106982">
    <property type="protein sequence ID" value="UYF96664.1"/>
    <property type="molecule type" value="Genomic_DNA"/>
</dbReference>
<evidence type="ECO:0000256" key="10">
    <source>
        <dbReference type="ARBA" id="ARBA00023008"/>
    </source>
</evidence>
<comment type="function">
    <text evidence="12 15">Subunits I and II form the functional core of the enzyme complex. Electrons originating in cytochrome c are transferred via heme a and Cu(A) to the binuclear center formed by heme a3 and Cu(B).</text>
</comment>
<evidence type="ECO:0000256" key="16">
    <source>
        <dbReference type="SAM" id="MobiDB-lite"/>
    </source>
</evidence>
<keyword evidence="7" id="KW-1278">Translocase</keyword>
<dbReference type="InterPro" id="IPR045187">
    <property type="entry name" value="CcO_II"/>
</dbReference>
<evidence type="ECO:0000256" key="8">
    <source>
        <dbReference type="ARBA" id="ARBA00022982"/>
    </source>
</evidence>
<evidence type="ECO:0000256" key="14">
    <source>
        <dbReference type="RuleBase" id="RU000456"/>
    </source>
</evidence>
<evidence type="ECO:0000256" key="6">
    <source>
        <dbReference type="ARBA" id="ARBA00022723"/>
    </source>
</evidence>
<feature type="transmembrane region" description="Helical" evidence="17">
    <location>
        <begin position="54"/>
        <end position="78"/>
    </location>
</feature>
<organism evidence="20 21">
    <name type="scientific">Rhodococcus aetherivorans</name>
    <dbReference type="NCBI Taxonomy" id="191292"/>
    <lineage>
        <taxon>Bacteria</taxon>
        <taxon>Bacillati</taxon>
        <taxon>Actinomycetota</taxon>
        <taxon>Actinomycetes</taxon>
        <taxon>Mycobacteriales</taxon>
        <taxon>Nocardiaceae</taxon>
        <taxon>Rhodococcus</taxon>
    </lineage>
</organism>
<reference evidence="20" key="1">
    <citation type="submission" date="2022-09" db="EMBL/GenBank/DDBJ databases">
        <title>The genome sequence of Rhodococcus aetherivorans N1.</title>
        <authorList>
            <person name="Jiang W."/>
        </authorList>
    </citation>
    <scope>NUCLEOTIDE SEQUENCE</scope>
    <source>
        <strain evidence="20">N1</strain>
    </source>
</reference>
<dbReference type="InterPro" id="IPR011759">
    <property type="entry name" value="Cyt_c_oxidase_su2_TM_dom"/>
</dbReference>
<dbReference type="SUPFAM" id="SSF49503">
    <property type="entry name" value="Cupredoxins"/>
    <property type="match status" value="1"/>
</dbReference>
<proteinExistence type="inferred from homology"/>
<comment type="catalytic activity">
    <reaction evidence="13 15">
        <text>4 Fe(II)-[cytochrome c] + O2 + 8 H(+)(in) = 4 Fe(III)-[cytochrome c] + 2 H2O + 4 H(+)(out)</text>
        <dbReference type="Rhea" id="RHEA:11436"/>
        <dbReference type="Rhea" id="RHEA-COMP:10350"/>
        <dbReference type="Rhea" id="RHEA-COMP:14399"/>
        <dbReference type="ChEBI" id="CHEBI:15377"/>
        <dbReference type="ChEBI" id="CHEBI:15378"/>
        <dbReference type="ChEBI" id="CHEBI:15379"/>
        <dbReference type="ChEBI" id="CHEBI:29033"/>
        <dbReference type="ChEBI" id="CHEBI:29034"/>
        <dbReference type="EC" id="7.1.1.9"/>
    </reaction>
</comment>
<keyword evidence="9 17" id="KW-1133">Transmembrane helix</keyword>
<evidence type="ECO:0000256" key="4">
    <source>
        <dbReference type="ARBA" id="ARBA00022660"/>
    </source>
</evidence>
<evidence type="ECO:0000256" key="2">
    <source>
        <dbReference type="ARBA" id="ARBA00007866"/>
    </source>
</evidence>
<evidence type="ECO:0000256" key="9">
    <source>
        <dbReference type="ARBA" id="ARBA00022989"/>
    </source>
</evidence>
<evidence type="ECO:0000313" key="21">
    <source>
        <dbReference type="Proteomes" id="UP001163947"/>
    </source>
</evidence>
<name>A0AA46SG37_9NOCA</name>
<gene>
    <name evidence="20" type="ORF">OCS65_13345</name>
</gene>
<dbReference type="PROSITE" id="PS00078">
    <property type="entry name" value="COX2"/>
    <property type="match status" value="1"/>
</dbReference>
<dbReference type="InterPro" id="IPR036257">
    <property type="entry name" value="Cyt_c_oxidase_su2_TM_sf"/>
</dbReference>
<keyword evidence="6 15" id="KW-0479">Metal-binding</keyword>
<dbReference type="PROSITE" id="PS50857">
    <property type="entry name" value="COX2_CUA"/>
    <property type="match status" value="1"/>
</dbReference>
<evidence type="ECO:0000256" key="3">
    <source>
        <dbReference type="ARBA" id="ARBA00022448"/>
    </source>
</evidence>
<dbReference type="InterPro" id="IPR002429">
    <property type="entry name" value="CcO_II-like_C"/>
</dbReference>
<keyword evidence="5 14" id="KW-0812">Transmembrane</keyword>
<evidence type="ECO:0000259" key="19">
    <source>
        <dbReference type="PROSITE" id="PS50999"/>
    </source>
</evidence>
<dbReference type="InterPro" id="IPR008972">
    <property type="entry name" value="Cupredoxin"/>
</dbReference>
<dbReference type="GO" id="GO:0042773">
    <property type="term" value="P:ATP synthesis coupled electron transport"/>
    <property type="evidence" value="ECO:0007669"/>
    <property type="project" value="TreeGrafter"/>
</dbReference>
<feature type="domain" description="Cytochrome oxidase subunit II transmembrane region profile" evidence="19">
    <location>
        <begin position="28"/>
        <end position="127"/>
    </location>
</feature>
<evidence type="ECO:0000256" key="15">
    <source>
        <dbReference type="RuleBase" id="RU004024"/>
    </source>
</evidence>
<dbReference type="Pfam" id="PF00116">
    <property type="entry name" value="COX2"/>
    <property type="match status" value="1"/>
</dbReference>
<keyword evidence="4 14" id="KW-0679">Respiratory chain</keyword>
<evidence type="ECO:0000256" key="17">
    <source>
        <dbReference type="SAM" id="Phobius"/>
    </source>
</evidence>
<dbReference type="AlphaFoldDB" id="A0AA46SG37"/>
<dbReference type="PROSITE" id="PS51257">
    <property type="entry name" value="PROKAR_LIPOPROTEIN"/>
    <property type="match status" value="1"/>
</dbReference>
<evidence type="ECO:0000256" key="11">
    <source>
        <dbReference type="ARBA" id="ARBA00023136"/>
    </source>
</evidence>
<evidence type="ECO:0000313" key="20">
    <source>
        <dbReference type="EMBL" id="UYF96664.1"/>
    </source>
</evidence>
<dbReference type="GO" id="GO:0004129">
    <property type="term" value="F:cytochrome-c oxidase activity"/>
    <property type="evidence" value="ECO:0007669"/>
    <property type="project" value="UniProtKB-EC"/>
</dbReference>
<dbReference type="GO" id="GO:0005886">
    <property type="term" value="C:plasma membrane"/>
    <property type="evidence" value="ECO:0007669"/>
    <property type="project" value="UniProtKB-SubCell"/>
</dbReference>
<dbReference type="GO" id="GO:0005507">
    <property type="term" value="F:copper ion binding"/>
    <property type="evidence" value="ECO:0007669"/>
    <property type="project" value="InterPro"/>
</dbReference>
<feature type="region of interest" description="Disordered" evidence="16">
    <location>
        <begin position="324"/>
        <end position="354"/>
    </location>
</feature>
<evidence type="ECO:0000256" key="12">
    <source>
        <dbReference type="ARBA" id="ARBA00024688"/>
    </source>
</evidence>
<feature type="domain" description="Cytochrome oxidase subunit II copper A binding" evidence="18">
    <location>
        <begin position="129"/>
        <end position="305"/>
    </location>
</feature>